<name>A0A7U9P6Y7_GEOTM</name>
<evidence type="ECO:0000313" key="1">
    <source>
        <dbReference type="EMBL" id="ESU73182.1"/>
    </source>
</evidence>
<protein>
    <submittedName>
        <fullName evidence="1">Uncharacterized protein</fullName>
    </submittedName>
</protein>
<sequence length="43" mass="4786">MGIKNLGIVGDLVGIFDEVVFLMEIECLELGMGIEYILKNIDK</sequence>
<keyword evidence="2" id="KW-1185">Reference proteome</keyword>
<reference evidence="1 2" key="1">
    <citation type="journal article" date="2014" name="Genome Announc.">
        <title>Draft Genome Sequence of Geobacillus thermopakistaniensis Strain MAS1.</title>
        <authorList>
            <person name="Siddiqui M.A."/>
            <person name="Rashid N."/>
            <person name="Ayyampalayam S."/>
            <person name="Whitman W.B."/>
        </authorList>
    </citation>
    <scope>NUCLEOTIDE SEQUENCE [LARGE SCALE GENOMIC DNA]</scope>
    <source>
        <strain evidence="1 2">MAS1</strain>
    </source>
</reference>
<dbReference type="Proteomes" id="UP000018339">
    <property type="component" value="Unassembled WGS sequence"/>
</dbReference>
<comment type="caution">
    <text evidence="1">The sequence shown here is derived from an EMBL/GenBank/DDBJ whole genome shotgun (WGS) entry which is preliminary data.</text>
</comment>
<evidence type="ECO:0000313" key="2">
    <source>
        <dbReference type="Proteomes" id="UP000018339"/>
    </source>
</evidence>
<dbReference type="AlphaFoldDB" id="A0A7U9P6Y7"/>
<dbReference type="EMBL" id="AYSF01000032">
    <property type="protein sequence ID" value="ESU73182.1"/>
    <property type="molecule type" value="Genomic_DNA"/>
</dbReference>
<gene>
    <name evidence="1" type="ORF">T260_04445</name>
</gene>
<organism evidence="1 2">
    <name type="scientific">Geobacillus thermopakistaniensis (strain MAS1)</name>
    <dbReference type="NCBI Taxonomy" id="1408282"/>
    <lineage>
        <taxon>Bacteria</taxon>
        <taxon>Bacillati</taxon>
        <taxon>Bacillota</taxon>
        <taxon>Bacilli</taxon>
        <taxon>Bacillales</taxon>
        <taxon>Anoxybacillaceae</taxon>
        <taxon>Geobacillus</taxon>
    </lineage>
</organism>
<accession>A0A7U9P6Y7</accession>
<proteinExistence type="predicted"/>